<dbReference type="RefSeq" id="XP_022404652.1">
    <property type="nucleotide sequence ID" value="XM_022543217.1"/>
</dbReference>
<reference evidence="2" key="1">
    <citation type="journal article" date="2017" name="Genome Biol.">
        <title>Comparative genomics reveals high biological diversity and specific adaptations in the industrially and medically important fungal genus Aspergillus.</title>
        <authorList>
            <person name="de Vries R.P."/>
            <person name="Riley R."/>
            <person name="Wiebenga A."/>
            <person name="Aguilar-Osorio G."/>
            <person name="Amillis S."/>
            <person name="Uchima C.A."/>
            <person name="Anderluh G."/>
            <person name="Asadollahi M."/>
            <person name="Askin M."/>
            <person name="Barry K."/>
            <person name="Battaglia E."/>
            <person name="Bayram O."/>
            <person name="Benocci T."/>
            <person name="Braus-Stromeyer S.A."/>
            <person name="Caldana C."/>
            <person name="Canovas D."/>
            <person name="Cerqueira G.C."/>
            <person name="Chen F."/>
            <person name="Chen W."/>
            <person name="Choi C."/>
            <person name="Clum A."/>
            <person name="Dos Santos R.A."/>
            <person name="Damasio A.R."/>
            <person name="Diallinas G."/>
            <person name="Emri T."/>
            <person name="Fekete E."/>
            <person name="Flipphi M."/>
            <person name="Freyberg S."/>
            <person name="Gallo A."/>
            <person name="Gournas C."/>
            <person name="Habgood R."/>
            <person name="Hainaut M."/>
            <person name="Harispe M.L."/>
            <person name="Henrissat B."/>
            <person name="Hilden K.S."/>
            <person name="Hope R."/>
            <person name="Hossain A."/>
            <person name="Karabika E."/>
            <person name="Karaffa L."/>
            <person name="Karanyi Z."/>
            <person name="Krasevec N."/>
            <person name="Kuo A."/>
            <person name="Kusch H."/>
            <person name="LaButti K."/>
            <person name="Lagendijk E.L."/>
            <person name="Lapidus A."/>
            <person name="Levasseur A."/>
            <person name="Lindquist E."/>
            <person name="Lipzen A."/>
            <person name="Logrieco A.F."/>
            <person name="MacCabe A."/>
            <person name="Maekelae M.R."/>
            <person name="Malavazi I."/>
            <person name="Melin P."/>
            <person name="Meyer V."/>
            <person name="Mielnichuk N."/>
            <person name="Miskei M."/>
            <person name="Molnar A.P."/>
            <person name="Mule G."/>
            <person name="Ngan C.Y."/>
            <person name="Orejas M."/>
            <person name="Orosz E."/>
            <person name="Ouedraogo J.P."/>
            <person name="Overkamp K.M."/>
            <person name="Park H.-S."/>
            <person name="Perrone G."/>
            <person name="Piumi F."/>
            <person name="Punt P.J."/>
            <person name="Ram A.F."/>
            <person name="Ramon A."/>
            <person name="Rauscher S."/>
            <person name="Record E."/>
            <person name="Riano-Pachon D.M."/>
            <person name="Robert V."/>
            <person name="Roehrig J."/>
            <person name="Ruller R."/>
            <person name="Salamov A."/>
            <person name="Salih N.S."/>
            <person name="Samson R.A."/>
            <person name="Sandor E."/>
            <person name="Sanguinetti M."/>
            <person name="Schuetze T."/>
            <person name="Sepcic K."/>
            <person name="Shelest E."/>
            <person name="Sherlock G."/>
            <person name="Sophianopoulou V."/>
            <person name="Squina F.M."/>
            <person name="Sun H."/>
            <person name="Susca A."/>
            <person name="Todd R.B."/>
            <person name="Tsang A."/>
            <person name="Unkles S.E."/>
            <person name="van de Wiele N."/>
            <person name="van Rossen-Uffink D."/>
            <person name="Oliveira J.V."/>
            <person name="Vesth T.C."/>
            <person name="Visser J."/>
            <person name="Yu J.-H."/>
            <person name="Zhou M."/>
            <person name="Andersen M.R."/>
            <person name="Archer D.B."/>
            <person name="Baker S.E."/>
            <person name="Benoit I."/>
            <person name="Brakhage A.A."/>
            <person name="Braus G.H."/>
            <person name="Fischer R."/>
            <person name="Frisvad J.C."/>
            <person name="Goldman G.H."/>
            <person name="Houbraken J."/>
            <person name="Oakley B."/>
            <person name="Pocsi I."/>
            <person name="Scazzocchio C."/>
            <person name="Seiboth B."/>
            <person name="vanKuyk P.A."/>
            <person name="Wortman J."/>
            <person name="Dyer P.S."/>
            <person name="Grigoriev I.V."/>
        </authorList>
    </citation>
    <scope>NUCLEOTIDE SEQUENCE [LARGE SCALE GENOMIC DNA]</scope>
    <source>
        <strain evidence="2">CBS 516.65</strain>
    </source>
</reference>
<evidence type="ECO:0000313" key="2">
    <source>
        <dbReference type="Proteomes" id="UP000184300"/>
    </source>
</evidence>
<evidence type="ECO:0000313" key="1">
    <source>
        <dbReference type="EMBL" id="OJJ87969.1"/>
    </source>
</evidence>
<sequence>MEVSLLQMNRNADFTAPRTREERAILGRTLKTEGVTQEISIDHFKPLHIEKMLQYLYMGDYTVEIDDVINAMDHTTSSIPLSPMQSADYEECLVALRARIYDLGDYFQIDALKVTAKRQFQITLERGKRRKHWLRSSKWSTTLLRSLTRGCEIS</sequence>
<dbReference type="Proteomes" id="UP000184300">
    <property type="component" value="Unassembled WGS sequence"/>
</dbReference>
<dbReference type="AlphaFoldDB" id="A0A1L9VVN4"/>
<name>A0A1L9VVN4_ASPGL</name>
<proteinExistence type="predicted"/>
<dbReference type="VEuPathDB" id="FungiDB:ASPGLDRAFT_22762"/>
<accession>A0A1L9VVN4</accession>
<keyword evidence="2" id="KW-1185">Reference proteome</keyword>
<dbReference type="EMBL" id="KV878890">
    <property type="protein sequence ID" value="OJJ87969.1"/>
    <property type="molecule type" value="Genomic_DNA"/>
</dbReference>
<dbReference type="Gene3D" id="3.30.710.10">
    <property type="entry name" value="Potassium Channel Kv1.1, Chain A"/>
    <property type="match status" value="1"/>
</dbReference>
<dbReference type="InterPro" id="IPR011333">
    <property type="entry name" value="SKP1/BTB/POZ_sf"/>
</dbReference>
<organism evidence="1 2">
    <name type="scientific">Aspergillus glaucus CBS 516.65</name>
    <dbReference type="NCBI Taxonomy" id="1160497"/>
    <lineage>
        <taxon>Eukaryota</taxon>
        <taxon>Fungi</taxon>
        <taxon>Dikarya</taxon>
        <taxon>Ascomycota</taxon>
        <taxon>Pezizomycotina</taxon>
        <taxon>Eurotiomycetes</taxon>
        <taxon>Eurotiomycetidae</taxon>
        <taxon>Eurotiales</taxon>
        <taxon>Aspergillaceae</taxon>
        <taxon>Aspergillus</taxon>
        <taxon>Aspergillus subgen. Aspergillus</taxon>
    </lineage>
</organism>
<gene>
    <name evidence="1" type="ORF">ASPGLDRAFT_22762</name>
</gene>
<dbReference type="GeneID" id="34459478"/>
<evidence type="ECO:0008006" key="3">
    <source>
        <dbReference type="Google" id="ProtNLM"/>
    </source>
</evidence>
<dbReference type="OrthoDB" id="6359816at2759"/>
<protein>
    <recommendedName>
        <fullName evidence="3">BTB domain-containing protein</fullName>
    </recommendedName>
</protein>